<protein>
    <recommendedName>
        <fullName evidence="4">NAD(P)-binding domain-containing protein</fullName>
    </recommendedName>
</protein>
<dbReference type="InterPro" id="IPR016040">
    <property type="entry name" value="NAD(P)-bd_dom"/>
</dbReference>
<dbReference type="InterPro" id="IPR045312">
    <property type="entry name" value="PCBER-like"/>
</dbReference>
<dbReference type="Proteomes" id="UP001320420">
    <property type="component" value="Unassembled WGS sequence"/>
</dbReference>
<evidence type="ECO:0000256" key="3">
    <source>
        <dbReference type="ARBA" id="ARBA00023002"/>
    </source>
</evidence>
<comment type="similarity">
    <text evidence="1">Belongs to the NmrA-type oxidoreductase family. Isoflavone reductase subfamily.</text>
</comment>
<dbReference type="InterPro" id="IPR036291">
    <property type="entry name" value="NAD(P)-bd_dom_sf"/>
</dbReference>
<organism evidence="5 6">
    <name type="scientific">Diatrype stigma</name>
    <dbReference type="NCBI Taxonomy" id="117547"/>
    <lineage>
        <taxon>Eukaryota</taxon>
        <taxon>Fungi</taxon>
        <taxon>Dikarya</taxon>
        <taxon>Ascomycota</taxon>
        <taxon>Pezizomycotina</taxon>
        <taxon>Sordariomycetes</taxon>
        <taxon>Xylariomycetidae</taxon>
        <taxon>Xylariales</taxon>
        <taxon>Diatrypaceae</taxon>
        <taxon>Diatrype</taxon>
    </lineage>
</organism>
<proteinExistence type="inferred from homology"/>
<dbReference type="EMBL" id="JAKJXP020000171">
    <property type="protein sequence ID" value="KAK7740416.1"/>
    <property type="molecule type" value="Genomic_DNA"/>
</dbReference>
<sequence>MAPATSSIGGPTLKALLATGKFKVTALVRPGSSHVFPSEVAVKEVNLYSFESVVSALRGQDAVVNETGIMDTAVHTRLIDAAAAAGVYRLIPTEFGMEYDPATTAQLFPVFAYKIQTLAYLKEVTSKKRETPEGEGSSNRLTWTAISTGPFLDWSLDLGFLGVDVKRKRAQLTDGGLVALAQTTLADIGRAVAGALLRAAETENRHVYVRSATKSQSELLALAQDALGGDGEGWEVAAENGREKYEWAMAELARGNFTWDVGMYQIRYAVNEPKYAYAWAVNSRDRDDNALLGLEGGMSDEQIKEMIREIAGRK</sequence>
<keyword evidence="6" id="KW-1185">Reference proteome</keyword>
<dbReference type="SUPFAM" id="SSF51735">
    <property type="entry name" value="NAD(P)-binding Rossmann-fold domains"/>
    <property type="match status" value="1"/>
</dbReference>
<keyword evidence="3" id="KW-0560">Oxidoreductase</keyword>
<dbReference type="AlphaFoldDB" id="A0AAN9U5M6"/>
<name>A0AAN9U5M6_9PEZI</name>
<evidence type="ECO:0000259" key="4">
    <source>
        <dbReference type="Pfam" id="PF13460"/>
    </source>
</evidence>
<dbReference type="PANTHER" id="PTHR47706:SF1">
    <property type="entry name" value="CIPA-LIKE, PUTATIVE (AFU_ORTHOLOGUE AFUA_1G12460)-RELATED"/>
    <property type="match status" value="1"/>
</dbReference>
<comment type="caution">
    <text evidence="5">The sequence shown here is derived from an EMBL/GenBank/DDBJ whole genome shotgun (WGS) entry which is preliminary data.</text>
</comment>
<feature type="domain" description="NAD(P)-binding" evidence="4">
    <location>
        <begin position="4"/>
        <end position="154"/>
    </location>
</feature>
<evidence type="ECO:0000313" key="5">
    <source>
        <dbReference type="EMBL" id="KAK7740416.1"/>
    </source>
</evidence>
<dbReference type="PANTHER" id="PTHR47706">
    <property type="entry name" value="NMRA-LIKE FAMILY PROTEIN"/>
    <property type="match status" value="1"/>
</dbReference>
<evidence type="ECO:0000256" key="2">
    <source>
        <dbReference type="ARBA" id="ARBA00022857"/>
    </source>
</evidence>
<dbReference type="Pfam" id="PF13460">
    <property type="entry name" value="NAD_binding_10"/>
    <property type="match status" value="1"/>
</dbReference>
<dbReference type="Gene3D" id="3.90.25.10">
    <property type="entry name" value="UDP-galactose 4-epimerase, domain 1"/>
    <property type="match status" value="1"/>
</dbReference>
<evidence type="ECO:0000256" key="1">
    <source>
        <dbReference type="ARBA" id="ARBA00005725"/>
    </source>
</evidence>
<dbReference type="CDD" id="cd05259">
    <property type="entry name" value="PCBER_SDR_a"/>
    <property type="match status" value="1"/>
</dbReference>
<evidence type="ECO:0000313" key="6">
    <source>
        <dbReference type="Proteomes" id="UP001320420"/>
    </source>
</evidence>
<dbReference type="InterPro" id="IPR051609">
    <property type="entry name" value="NmrA/Isoflavone_reductase-like"/>
</dbReference>
<reference evidence="5 6" key="1">
    <citation type="submission" date="2024-02" db="EMBL/GenBank/DDBJ databases">
        <title>De novo assembly and annotation of 12 fungi associated with fruit tree decline syndrome in Ontario, Canada.</title>
        <authorList>
            <person name="Sulman M."/>
            <person name="Ellouze W."/>
            <person name="Ilyukhin E."/>
        </authorList>
    </citation>
    <scope>NUCLEOTIDE SEQUENCE [LARGE SCALE GENOMIC DNA]</scope>
    <source>
        <strain evidence="5 6">M11/M66-122</strain>
    </source>
</reference>
<dbReference type="GO" id="GO:0016491">
    <property type="term" value="F:oxidoreductase activity"/>
    <property type="evidence" value="ECO:0007669"/>
    <property type="project" value="UniProtKB-KW"/>
</dbReference>
<accession>A0AAN9U5M6</accession>
<keyword evidence="2" id="KW-0521">NADP</keyword>
<dbReference type="Gene3D" id="3.40.50.720">
    <property type="entry name" value="NAD(P)-binding Rossmann-like Domain"/>
    <property type="match status" value="1"/>
</dbReference>
<gene>
    <name evidence="5" type="ORF">SLS62_011133</name>
</gene>